<evidence type="ECO:0008006" key="5">
    <source>
        <dbReference type="Google" id="ProtNLM"/>
    </source>
</evidence>
<organism evidence="3 4">
    <name type="scientific">Cellulosimicrobium protaetiae</name>
    <dbReference type="NCBI Taxonomy" id="2587808"/>
    <lineage>
        <taxon>Bacteria</taxon>
        <taxon>Bacillati</taxon>
        <taxon>Actinomycetota</taxon>
        <taxon>Actinomycetes</taxon>
        <taxon>Micrococcales</taxon>
        <taxon>Promicromonosporaceae</taxon>
        <taxon>Cellulosimicrobium</taxon>
    </lineage>
</organism>
<proteinExistence type="predicted"/>
<dbReference type="RefSeq" id="WP_154798180.1">
    <property type="nucleotide sequence ID" value="NZ_CP052757.1"/>
</dbReference>
<feature type="transmembrane region" description="Helical" evidence="2">
    <location>
        <begin position="29"/>
        <end position="55"/>
    </location>
</feature>
<sequence>MSAETVPERTREATAPAAPARPRRAVPGWVRWTAGGLLLLLGGVLAIAALVARYADGTLLDTDRYVAIVRPLASDESVRAQVVDTVTDQVMARVDVETMTADALDGLAASIDPTERPILSDQATQRSEAAAAALAPLLYDQVERLVRGVVERVVGSQAFATAWEQVNRTGHRAVVYVVTGEGDVVRASEDGVVRLSLGPVVDDVRTALQLRGFSFAERIPDLDPQLTLGQFPQVTVVQTGVAWLGRAAAWLPWIVVGLAALAVWVAPERRRGVALVAGTWTAAGLLLVGAIAFGRAKYLEALPPAVAENATGVVYDRLLGPLRVDGWWLAAVGVVLLAGVLLWPALRTTARRHPAGTTGTTGPTSTTERADEATAPAVTTTP</sequence>
<dbReference type="EMBL" id="CP052757">
    <property type="protein sequence ID" value="QJW36129.1"/>
    <property type="molecule type" value="Genomic_DNA"/>
</dbReference>
<feature type="compositionally biased region" description="Basic and acidic residues" evidence="1">
    <location>
        <begin position="1"/>
        <end position="12"/>
    </location>
</feature>
<protein>
    <recommendedName>
        <fullName evidence="5">Integral membrane protein</fullName>
    </recommendedName>
</protein>
<feature type="compositionally biased region" description="Low complexity" evidence="1">
    <location>
        <begin position="355"/>
        <end position="367"/>
    </location>
</feature>
<dbReference type="KEGG" id="cprt:FIC82_007855"/>
<feature type="transmembrane region" description="Helical" evidence="2">
    <location>
        <begin position="327"/>
        <end position="346"/>
    </location>
</feature>
<feature type="region of interest" description="Disordered" evidence="1">
    <location>
        <begin position="1"/>
        <end position="20"/>
    </location>
</feature>
<keyword evidence="4" id="KW-1185">Reference proteome</keyword>
<feature type="transmembrane region" description="Helical" evidence="2">
    <location>
        <begin position="273"/>
        <end position="294"/>
    </location>
</feature>
<dbReference type="AlphaFoldDB" id="A0A6M5UHS7"/>
<name>A0A6M5UHS7_9MICO</name>
<dbReference type="OrthoDB" id="4350291at2"/>
<evidence type="ECO:0000313" key="3">
    <source>
        <dbReference type="EMBL" id="QJW36129.1"/>
    </source>
</evidence>
<gene>
    <name evidence="3" type="ORF">FIC82_007855</name>
</gene>
<keyword evidence="2" id="KW-1133">Transmembrane helix</keyword>
<keyword evidence="2" id="KW-0812">Transmembrane</keyword>
<evidence type="ECO:0000256" key="1">
    <source>
        <dbReference type="SAM" id="MobiDB-lite"/>
    </source>
</evidence>
<feature type="transmembrane region" description="Helical" evidence="2">
    <location>
        <begin position="247"/>
        <end position="266"/>
    </location>
</feature>
<keyword evidence="2" id="KW-0472">Membrane</keyword>
<accession>A0A6M5UHS7</accession>
<feature type="region of interest" description="Disordered" evidence="1">
    <location>
        <begin position="352"/>
        <end position="382"/>
    </location>
</feature>
<evidence type="ECO:0000313" key="4">
    <source>
        <dbReference type="Proteomes" id="UP000451354"/>
    </source>
</evidence>
<evidence type="ECO:0000256" key="2">
    <source>
        <dbReference type="SAM" id="Phobius"/>
    </source>
</evidence>
<dbReference type="Proteomes" id="UP000451354">
    <property type="component" value="Chromosome"/>
</dbReference>
<reference evidence="4" key="1">
    <citation type="journal article" date="2022" name="Int. J. Syst. Evol. Microbiol.">
        <title>Cellulosimicrobium protaetiae sp. nov., isolated from the gut of the larva of Protaetia brevitarsis seulensis.</title>
        <authorList>
            <person name="Le Han H."/>
            <person name="Nguyen T.T.H."/>
            <person name="Li Z."/>
            <person name="Shin N.R."/>
            <person name="Kim S.G."/>
        </authorList>
    </citation>
    <scope>NUCLEOTIDE SEQUENCE [LARGE SCALE GENOMIC DNA]</scope>
    <source>
        <strain evidence="4">BI34</strain>
    </source>
</reference>